<dbReference type="Proteomes" id="UP001223683">
    <property type="component" value="Chromosome"/>
</dbReference>
<reference evidence="1" key="1">
    <citation type="submission" date="2022-10" db="EMBL/GenBank/DDBJ databases">
        <title>Complete genome of Ep21-8.</title>
        <authorList>
            <person name="Kang Y.-R."/>
            <person name="Kim D.-H."/>
        </authorList>
    </citation>
    <scope>NUCLEOTIDE SEQUENCE</scope>
    <source>
        <strain evidence="1">Ep21-8</strain>
    </source>
</reference>
<dbReference type="GeneID" id="72527217"/>
<dbReference type="AlphaFoldDB" id="A0AAQ3C0Y2"/>
<organism evidence="1 2">
    <name type="scientific">Edwardsiella piscicida</name>
    <dbReference type="NCBI Taxonomy" id="1263550"/>
    <lineage>
        <taxon>Bacteria</taxon>
        <taxon>Pseudomonadati</taxon>
        <taxon>Pseudomonadota</taxon>
        <taxon>Gammaproteobacteria</taxon>
        <taxon>Enterobacterales</taxon>
        <taxon>Hafniaceae</taxon>
        <taxon>Edwardsiella</taxon>
    </lineage>
</organism>
<accession>A0AAQ3C0Y2</accession>
<sequence>MMTCDEQEITISQGVKSSDAYLCVPMDRYKNRVNVLSSLFSLKIFKSILIRLTEGEMTIYSENAKEKTVSGTSLLFLAKNQTVIIALKADEKKTTV</sequence>
<evidence type="ECO:0000313" key="1">
    <source>
        <dbReference type="EMBL" id="WDU91381.1"/>
    </source>
</evidence>
<proteinExistence type="predicted"/>
<gene>
    <name evidence="1" type="ORF">PWJ79_01605</name>
</gene>
<dbReference type="RefSeq" id="WP_146203335.1">
    <property type="nucleotide sequence ID" value="NC_013508.1"/>
</dbReference>
<dbReference type="EMBL" id="CP118390">
    <property type="protein sequence ID" value="WDU91381.1"/>
    <property type="molecule type" value="Genomic_DNA"/>
</dbReference>
<protein>
    <submittedName>
        <fullName evidence="1">Uncharacterized protein</fullName>
    </submittedName>
</protein>
<name>A0AAQ3C0Y2_EDWPI</name>
<evidence type="ECO:0000313" key="2">
    <source>
        <dbReference type="Proteomes" id="UP001223683"/>
    </source>
</evidence>